<feature type="transmembrane region" description="Helical" evidence="1">
    <location>
        <begin position="106"/>
        <end position="123"/>
    </location>
</feature>
<protein>
    <submittedName>
        <fullName evidence="3">DUF5009 domain-containing protein</fullName>
    </submittedName>
</protein>
<dbReference type="Proteomes" id="UP000823771">
    <property type="component" value="Unassembled WGS sequence"/>
</dbReference>
<comment type="caution">
    <text evidence="3">The sequence shown here is derived from an EMBL/GenBank/DDBJ whole genome shotgun (WGS) entry which is preliminary data.</text>
</comment>
<evidence type="ECO:0000313" key="4">
    <source>
        <dbReference type="Proteomes" id="UP000823771"/>
    </source>
</evidence>
<feature type="transmembrane region" description="Helical" evidence="1">
    <location>
        <begin position="409"/>
        <end position="431"/>
    </location>
</feature>
<dbReference type="PANTHER" id="PTHR31061">
    <property type="entry name" value="LD22376P"/>
    <property type="match status" value="1"/>
</dbReference>
<feature type="transmembrane region" description="Helical" evidence="1">
    <location>
        <begin position="253"/>
        <end position="270"/>
    </location>
</feature>
<feature type="domain" description="DUF5009" evidence="2">
    <location>
        <begin position="15"/>
        <end position="274"/>
    </location>
</feature>
<feature type="transmembrane region" description="Helical" evidence="1">
    <location>
        <begin position="216"/>
        <end position="233"/>
    </location>
</feature>
<feature type="transmembrane region" description="Helical" evidence="1">
    <location>
        <begin position="370"/>
        <end position="389"/>
    </location>
</feature>
<name>A0A9D9IWA3_9BACT</name>
<feature type="transmembrane region" description="Helical" evidence="1">
    <location>
        <begin position="63"/>
        <end position="85"/>
    </location>
</feature>
<evidence type="ECO:0000313" key="3">
    <source>
        <dbReference type="EMBL" id="MBO8479171.1"/>
    </source>
</evidence>
<feature type="transmembrane region" description="Helical" evidence="1">
    <location>
        <begin position="160"/>
        <end position="179"/>
    </location>
</feature>
<dbReference type="AlphaFoldDB" id="A0A9D9IWA3"/>
<dbReference type="InterPro" id="IPR032176">
    <property type="entry name" value="DUF5009"/>
</dbReference>
<feature type="transmembrane region" description="Helical" evidence="1">
    <location>
        <begin position="20"/>
        <end position="43"/>
    </location>
</feature>
<feature type="transmembrane region" description="Helical" evidence="1">
    <location>
        <begin position="291"/>
        <end position="309"/>
    </location>
</feature>
<proteinExistence type="predicted"/>
<reference evidence="3" key="2">
    <citation type="journal article" date="2021" name="PeerJ">
        <title>Extensive microbial diversity within the chicken gut microbiome revealed by metagenomics and culture.</title>
        <authorList>
            <person name="Gilroy R."/>
            <person name="Ravi A."/>
            <person name="Getino M."/>
            <person name="Pursley I."/>
            <person name="Horton D.L."/>
            <person name="Alikhan N.F."/>
            <person name="Baker D."/>
            <person name="Gharbi K."/>
            <person name="Hall N."/>
            <person name="Watson M."/>
            <person name="Adriaenssens E.M."/>
            <person name="Foster-Nyarko E."/>
            <person name="Jarju S."/>
            <person name="Secka A."/>
            <person name="Antonio M."/>
            <person name="Oren A."/>
            <person name="Chaudhuri R.R."/>
            <person name="La Ragione R."/>
            <person name="Hildebrand F."/>
            <person name="Pallen M.J."/>
        </authorList>
    </citation>
    <scope>NUCLEOTIDE SEQUENCE</scope>
    <source>
        <strain evidence="3">2478</strain>
    </source>
</reference>
<keyword evidence="1" id="KW-0812">Transmembrane</keyword>
<evidence type="ECO:0000259" key="2">
    <source>
        <dbReference type="Pfam" id="PF16401"/>
    </source>
</evidence>
<dbReference type="EMBL" id="JADILZ010000094">
    <property type="protein sequence ID" value="MBO8479171.1"/>
    <property type="molecule type" value="Genomic_DNA"/>
</dbReference>
<feature type="transmembrane region" description="Helical" evidence="1">
    <location>
        <begin position="337"/>
        <end position="355"/>
    </location>
</feature>
<dbReference type="Pfam" id="PF16401">
    <property type="entry name" value="DUF5009"/>
    <property type="match status" value="1"/>
</dbReference>
<evidence type="ECO:0000256" key="1">
    <source>
        <dbReference type="SAM" id="Phobius"/>
    </source>
</evidence>
<feature type="transmembrane region" description="Helical" evidence="1">
    <location>
        <begin position="315"/>
        <end position="332"/>
    </location>
</feature>
<feature type="transmembrane region" description="Helical" evidence="1">
    <location>
        <begin position="443"/>
        <end position="461"/>
    </location>
</feature>
<reference evidence="3" key="1">
    <citation type="submission" date="2020-10" db="EMBL/GenBank/DDBJ databases">
        <authorList>
            <person name="Gilroy R."/>
        </authorList>
    </citation>
    <scope>NUCLEOTIDE SEQUENCE</scope>
    <source>
        <strain evidence="3">2478</strain>
    </source>
</reference>
<feature type="transmembrane region" description="Helical" evidence="1">
    <location>
        <begin position="129"/>
        <end position="148"/>
    </location>
</feature>
<sequence>MAHGIMIHQPSTRILSIDTLRGIAIFEMILCANISWNAGLPAWMFHAQVPPPDYVFRPDVPGITWVDLVFPFFLFSMGAAFPFALGKRAESGQPVWKICLTLVKRFAILAAFSIVLGNCYRVPGAEAGTVPSSLFMIAAWAAMFLALTRFRFRTESAGRLLNISGAVLLAGLAAVMHYGLGIRVSKESSDIIIMVLAYVALFGGLIWLLTKDSIMCRWLVFIAIGAVKALSSYSPAFNEAFSAVAFPSAGWIFQWKFLQYLMVAIAGSVVGDMIRKRKDTPESAARAKSEAWTAVLALLTVVFQLWGLFTRHVTADLAVTVLSATVFFSAMYRKKRLWSDIAMTGYILLVAGIIFDPVDGGITKDHCNLSYLLTTSGMAAITTGVLLFLETGYGMKSRLLSECGQNPMIAYTVTNFLTGPLLRMTCLMPVIDRLSCTSQAAGLLRGLFITAIMMTVTIFFTRKKVFWRS</sequence>
<feature type="transmembrane region" description="Helical" evidence="1">
    <location>
        <begin position="191"/>
        <end position="209"/>
    </location>
</feature>
<dbReference type="PANTHER" id="PTHR31061:SF24">
    <property type="entry name" value="LD22376P"/>
    <property type="match status" value="1"/>
</dbReference>
<keyword evidence="1" id="KW-1133">Transmembrane helix</keyword>
<keyword evidence="1" id="KW-0472">Membrane</keyword>
<organism evidence="3 4">
    <name type="scientific">Candidatus Cryptobacteroides excrementipullorum</name>
    <dbReference type="NCBI Taxonomy" id="2840761"/>
    <lineage>
        <taxon>Bacteria</taxon>
        <taxon>Pseudomonadati</taxon>
        <taxon>Bacteroidota</taxon>
        <taxon>Bacteroidia</taxon>
        <taxon>Bacteroidales</taxon>
        <taxon>Candidatus Cryptobacteroides</taxon>
    </lineage>
</organism>
<accession>A0A9D9IWA3</accession>
<gene>
    <name evidence="3" type="ORF">IAB80_09850</name>
</gene>